<dbReference type="EMBL" id="JAGGJA010000008">
    <property type="protein sequence ID" value="MCW9707803.1"/>
    <property type="molecule type" value="Genomic_DNA"/>
</dbReference>
<dbReference type="RefSeq" id="WP_265766593.1">
    <property type="nucleotide sequence ID" value="NZ_JAGGJA010000008.1"/>
</dbReference>
<accession>A0ABT3PPL3</accession>
<gene>
    <name evidence="1" type="ORF">J6I44_13120</name>
</gene>
<protein>
    <submittedName>
        <fullName evidence="1">EboA domain-containing protein</fullName>
    </submittedName>
</protein>
<name>A0ABT3PPL3_9BACT</name>
<evidence type="ECO:0000313" key="2">
    <source>
        <dbReference type="Proteomes" id="UP001207918"/>
    </source>
</evidence>
<evidence type="ECO:0000313" key="1">
    <source>
        <dbReference type="EMBL" id="MCW9707803.1"/>
    </source>
</evidence>
<dbReference type="InterPro" id="IPR047715">
    <property type="entry name" value="EboA_dom"/>
</dbReference>
<proteinExistence type="predicted"/>
<reference evidence="1 2" key="1">
    <citation type="submission" date="2021-03" db="EMBL/GenBank/DDBJ databases">
        <title>Aliifodinibius sp. nov., a new bacterium isolated from saline soil.</title>
        <authorList>
            <person name="Galisteo C."/>
            <person name="De La Haba R."/>
            <person name="Sanchez-Porro C."/>
            <person name="Ventosa A."/>
        </authorList>
    </citation>
    <scope>NUCLEOTIDE SEQUENCE [LARGE SCALE GENOMIC DNA]</scope>
    <source>
        <strain evidence="1 2">1BSP15-2V2</strain>
    </source>
</reference>
<keyword evidence="2" id="KW-1185">Reference proteome</keyword>
<dbReference type="Proteomes" id="UP001207918">
    <property type="component" value="Unassembled WGS sequence"/>
</dbReference>
<dbReference type="NCBIfam" id="NF035938">
    <property type="entry name" value="EboA_domain"/>
    <property type="match status" value="1"/>
</dbReference>
<comment type="caution">
    <text evidence="1">The sequence shown here is derived from an EMBL/GenBank/DDBJ whole genome shotgun (WGS) entry which is preliminary data.</text>
</comment>
<sequence length="302" mass="33977">MADAQQEIALSTLQSLIHSWIEQRLDGEVLDWLNSTSKKLQGEAEDWEFFASFSGVPQKTGKAALELKPEEIEAARNIRPGWQPEYWSLDELARTSLVLSIAERDQSYFLDILEKTFVASDIGEAVALYQSLAILPYPEQLDKRAAEGIRSNMTSVFNAVALRNPYPADYMDQGAWNQVVLKALFVESPLYLIEGIDRRANEKLAHMLVDYAHERWAAGRSVSPELWRSVGPFAEGDMIGDLEKVLTHEDEIQQQAAVLALSASLSEEAKGLLNQHSEIVKRAKEKKANWDDIGARFNNNDE</sequence>
<organism evidence="1 2">
    <name type="scientific">Fodinibius salsisoli</name>
    <dbReference type="NCBI Taxonomy" id="2820877"/>
    <lineage>
        <taxon>Bacteria</taxon>
        <taxon>Pseudomonadati</taxon>
        <taxon>Balneolota</taxon>
        <taxon>Balneolia</taxon>
        <taxon>Balneolales</taxon>
        <taxon>Balneolaceae</taxon>
        <taxon>Fodinibius</taxon>
    </lineage>
</organism>